<accession>A0ABT9DDS0</accession>
<name>A0ABT9DDS0_9MOLU</name>
<evidence type="ECO:0000256" key="6">
    <source>
        <dbReference type="SAM" id="Phobius"/>
    </source>
</evidence>
<keyword evidence="3 5" id="KW-0687">Ribonucleoprotein</keyword>
<dbReference type="Proteomes" id="UP001172036">
    <property type="component" value="Unassembled WGS sequence"/>
</dbReference>
<dbReference type="HAMAP" id="MF_00362">
    <property type="entry name" value="Ribosomal_uL10"/>
    <property type="match status" value="1"/>
</dbReference>
<dbReference type="SUPFAM" id="SSF160369">
    <property type="entry name" value="Ribosomal protein L10-like"/>
    <property type="match status" value="1"/>
</dbReference>
<keyword evidence="6" id="KW-1133">Transmembrane helix</keyword>
<evidence type="ECO:0000256" key="2">
    <source>
        <dbReference type="ARBA" id="ARBA00022980"/>
    </source>
</evidence>
<dbReference type="EMBL" id="JAOSID010000006">
    <property type="protein sequence ID" value="MDO8168181.1"/>
    <property type="molecule type" value="Genomic_DNA"/>
</dbReference>
<dbReference type="InterPro" id="IPR047865">
    <property type="entry name" value="Ribosomal_uL10_bac_type"/>
</dbReference>
<dbReference type="NCBIfam" id="NF000955">
    <property type="entry name" value="PRK00099.1-1"/>
    <property type="match status" value="1"/>
</dbReference>
<evidence type="ECO:0000256" key="4">
    <source>
        <dbReference type="ARBA" id="ARBA00035202"/>
    </source>
</evidence>
<evidence type="ECO:0000313" key="8">
    <source>
        <dbReference type="Proteomes" id="UP001172036"/>
    </source>
</evidence>
<comment type="similarity">
    <text evidence="1 5">Belongs to the universal ribosomal protein uL10 family.</text>
</comment>
<evidence type="ECO:0000313" key="7">
    <source>
        <dbReference type="EMBL" id="MDO8168181.1"/>
    </source>
</evidence>
<comment type="function">
    <text evidence="5">Forms part of the ribosomal stalk, playing a central role in the interaction of the ribosome with GTP-bound translation factors.</text>
</comment>
<keyword evidence="6" id="KW-0812">Transmembrane</keyword>
<evidence type="ECO:0000256" key="3">
    <source>
        <dbReference type="ARBA" id="ARBA00023274"/>
    </source>
</evidence>
<dbReference type="InterPro" id="IPR001790">
    <property type="entry name" value="Ribosomal_uL10"/>
</dbReference>
<keyword evidence="5" id="KW-0699">rRNA-binding</keyword>
<dbReference type="InterPro" id="IPR043141">
    <property type="entry name" value="Ribosomal_uL10-like_sf"/>
</dbReference>
<dbReference type="Gene3D" id="3.30.70.1730">
    <property type="match status" value="1"/>
</dbReference>
<dbReference type="Pfam" id="PF00466">
    <property type="entry name" value="Ribosomal_L10"/>
    <property type="match status" value="1"/>
</dbReference>
<organism evidence="7 8">
    <name type="scientific">Candidatus Phytoplasma melaleucae</name>
    <dbReference type="NCBI Taxonomy" id="2982630"/>
    <lineage>
        <taxon>Bacteria</taxon>
        <taxon>Bacillati</taxon>
        <taxon>Mycoplasmatota</taxon>
        <taxon>Mollicutes</taxon>
        <taxon>Acholeplasmatales</taxon>
        <taxon>Acholeplasmataceae</taxon>
        <taxon>Candidatus Phytoplasma</taxon>
    </lineage>
</organism>
<protein>
    <recommendedName>
        <fullName evidence="4 5">Large ribosomal subunit protein uL10</fullName>
    </recommendedName>
</protein>
<evidence type="ECO:0000256" key="1">
    <source>
        <dbReference type="ARBA" id="ARBA00008889"/>
    </source>
</evidence>
<feature type="transmembrane region" description="Helical" evidence="6">
    <location>
        <begin position="137"/>
        <end position="160"/>
    </location>
</feature>
<sequence>MLKPIIQQKTKNVDLLCQLINKSKLVVLFEYQKLKVSDLETLRRQLRSLEGCMIKLFSNNIIKRSLNSFNYSELADFKHSKALLLSENDDIIAPLKILSHFTKTNKYLKISSGLVEHKIYSSTMIQELANLPSRKDLLVMLMSSLLIIVKKMLILLKIIVNQKREL</sequence>
<comment type="subunit">
    <text evidence="5">Part of the ribosomal stalk of the 50S ribosomal subunit. The N-terminus interacts with L11 and the large rRNA to form the base of the stalk. The C-terminus forms an elongated spine to which L12 dimers bind in a sequential fashion forming a multimeric L10(L12)X complex.</text>
</comment>
<keyword evidence="8" id="KW-1185">Reference proteome</keyword>
<reference evidence="7 8" key="1">
    <citation type="journal article" date="2023" name="Int. J. Syst. Evol. Microbiol.">
        <title>The observation of taxonomic boundaries for the 16SrII and 16SrXXV phytoplasmas using genome-based delimitation.</title>
        <authorList>
            <person name="Rodrigues Jardim B."/>
            <person name="Tran-Nguyen L.T.T."/>
            <person name="Gambley C."/>
            <person name="Al-Sadi A.M."/>
            <person name="Al-Subhi A.M."/>
            <person name="Foissac X."/>
            <person name="Salar P."/>
            <person name="Cai H."/>
            <person name="Yang J.Y."/>
            <person name="Davis R."/>
            <person name="Jones L."/>
            <person name="Rodoni B."/>
            <person name="Constable F.E."/>
        </authorList>
    </citation>
    <scope>NUCLEOTIDE SEQUENCE [LARGE SCALE GENOMIC DNA]</scope>
    <source>
        <strain evidence="7">BAWM-155c</strain>
    </source>
</reference>
<gene>
    <name evidence="5 7" type="primary">rplJ</name>
    <name evidence="7" type="ORF">OC680_01660</name>
</gene>
<dbReference type="PANTHER" id="PTHR11560">
    <property type="entry name" value="39S RIBOSOMAL PROTEIN L10, MITOCHONDRIAL"/>
    <property type="match status" value="1"/>
</dbReference>
<evidence type="ECO:0000256" key="5">
    <source>
        <dbReference type="HAMAP-Rule" id="MF_00362"/>
    </source>
</evidence>
<keyword evidence="5" id="KW-0694">RNA-binding</keyword>
<comment type="caution">
    <text evidence="7">The sequence shown here is derived from an EMBL/GenBank/DDBJ whole genome shotgun (WGS) entry which is preliminary data.</text>
</comment>
<dbReference type="RefSeq" id="WP_304515385.1">
    <property type="nucleotide sequence ID" value="NZ_JAOSID010000006.1"/>
</dbReference>
<keyword evidence="6" id="KW-0472">Membrane</keyword>
<dbReference type="InterPro" id="IPR022973">
    <property type="entry name" value="Ribosomal_uL10_bac"/>
</dbReference>
<proteinExistence type="inferred from homology"/>
<keyword evidence="2 5" id="KW-0689">Ribosomal protein</keyword>
<dbReference type="GO" id="GO:0005840">
    <property type="term" value="C:ribosome"/>
    <property type="evidence" value="ECO:0007669"/>
    <property type="project" value="UniProtKB-KW"/>
</dbReference>